<accession>A0A939GES8</accession>
<name>A0A939GES8_9BACT</name>
<dbReference type="AlphaFoldDB" id="A0A939GES8"/>
<evidence type="ECO:0000313" key="1">
    <source>
        <dbReference type="EMBL" id="MBO0935391.1"/>
    </source>
</evidence>
<organism evidence="1 2">
    <name type="scientific">Fibrella rubiginis</name>
    <dbReference type="NCBI Taxonomy" id="2817060"/>
    <lineage>
        <taxon>Bacteria</taxon>
        <taxon>Pseudomonadati</taxon>
        <taxon>Bacteroidota</taxon>
        <taxon>Cytophagia</taxon>
        <taxon>Cytophagales</taxon>
        <taxon>Spirosomataceae</taxon>
        <taxon>Fibrella</taxon>
    </lineage>
</organism>
<reference evidence="1" key="1">
    <citation type="submission" date="2021-03" db="EMBL/GenBank/DDBJ databases">
        <title>Fibrella sp. HMF5335 genome sequencing and assembly.</title>
        <authorList>
            <person name="Kang H."/>
            <person name="Kim H."/>
            <person name="Bae S."/>
            <person name="Joh K."/>
        </authorList>
    </citation>
    <scope>NUCLEOTIDE SEQUENCE</scope>
    <source>
        <strain evidence="1">HMF5335</strain>
    </source>
</reference>
<comment type="caution">
    <text evidence="1">The sequence shown here is derived from an EMBL/GenBank/DDBJ whole genome shotgun (WGS) entry which is preliminary data.</text>
</comment>
<dbReference type="GO" id="GO:0032259">
    <property type="term" value="P:methylation"/>
    <property type="evidence" value="ECO:0007669"/>
    <property type="project" value="UniProtKB-KW"/>
</dbReference>
<sequence length="241" mass="27659">MTELAQVIQADRQVKSKKRVADHGEVFTSEREVNAMLDLVKDETERIDSRFLEPACGTGNFLVEVLRRKLTVVTSWYASRQAQWERYAAQAVSSIYGVDILEDNVEECRERLFQLVDTQYKQLFSDRCSNACRATYRFILSRNILWGDALNLKTPDEKAEPIIFSEWGFATGNMVKRRDYTMDKLLKNQPMEGPNLFSDMGDQAFIPTPIEDYPLTHFLNLADDALNELQPGRTDLSGQSE</sequence>
<keyword evidence="1" id="KW-0808">Transferase</keyword>
<dbReference type="RefSeq" id="WP_207362946.1">
    <property type="nucleotide sequence ID" value="NZ_JAFMYV010000001.1"/>
</dbReference>
<protein>
    <submittedName>
        <fullName evidence="1">SAM-dependent DNA methyltransferase</fullName>
    </submittedName>
</protein>
<evidence type="ECO:0000313" key="2">
    <source>
        <dbReference type="Proteomes" id="UP000664034"/>
    </source>
</evidence>
<dbReference type="EMBL" id="JAFMYV010000001">
    <property type="protein sequence ID" value="MBO0935391.1"/>
    <property type="molecule type" value="Genomic_DNA"/>
</dbReference>
<dbReference type="SUPFAM" id="SSF53335">
    <property type="entry name" value="S-adenosyl-L-methionine-dependent methyltransferases"/>
    <property type="match status" value="1"/>
</dbReference>
<gene>
    <name evidence="1" type="ORF">J2I47_02405</name>
</gene>
<keyword evidence="2" id="KW-1185">Reference proteome</keyword>
<dbReference type="Gene3D" id="3.40.50.150">
    <property type="entry name" value="Vaccinia Virus protein VP39"/>
    <property type="match status" value="1"/>
</dbReference>
<keyword evidence="1" id="KW-0489">Methyltransferase</keyword>
<dbReference type="GO" id="GO:0008168">
    <property type="term" value="F:methyltransferase activity"/>
    <property type="evidence" value="ECO:0007669"/>
    <property type="project" value="UniProtKB-KW"/>
</dbReference>
<dbReference type="InterPro" id="IPR029063">
    <property type="entry name" value="SAM-dependent_MTases_sf"/>
</dbReference>
<dbReference type="Proteomes" id="UP000664034">
    <property type="component" value="Unassembled WGS sequence"/>
</dbReference>
<proteinExistence type="predicted"/>